<dbReference type="GO" id="GO:0005524">
    <property type="term" value="F:ATP binding"/>
    <property type="evidence" value="ECO:0007669"/>
    <property type="project" value="InterPro"/>
</dbReference>
<dbReference type="Pfam" id="PF00152">
    <property type="entry name" value="tRNA-synt_2"/>
    <property type="match status" value="1"/>
</dbReference>
<dbReference type="Gene3D" id="3.30.930.10">
    <property type="entry name" value="Bira Bifunctional Protein, Domain 2"/>
    <property type="match status" value="1"/>
</dbReference>
<keyword evidence="2" id="KW-0547">Nucleotide-binding</keyword>
<sequence>MISSPVLDLITNNYVHDEFSMRSKIINYLRHFLDNLFFLEVDMPMMNQLAGGTAAKPFITLKLDLFMDVALELFLKMPVIDSLDLGYEIGR</sequence>
<comment type="caution">
    <text evidence="5">The sequence shown here is derived from an EMBL/GenBank/DDBJ whole genome shotgun (WGS) entry which is preliminary data.</text>
</comment>
<dbReference type="GO" id="GO:0000049">
    <property type="term" value="F:tRNA binding"/>
    <property type="evidence" value="ECO:0007669"/>
    <property type="project" value="TreeGrafter"/>
</dbReference>
<evidence type="ECO:0000256" key="2">
    <source>
        <dbReference type="ARBA" id="ARBA00022741"/>
    </source>
</evidence>
<protein>
    <recommendedName>
        <fullName evidence="4">Aminoacyl-tRNA synthetase class II (D/K/N) domain-containing protein</fullName>
    </recommendedName>
</protein>
<reference evidence="5 6" key="1">
    <citation type="journal article" date="2018" name="New Phytol.">
        <title>Phylogenomics of Endogonaceae and evolution of mycorrhizas within Mucoromycota.</title>
        <authorList>
            <person name="Chang Y."/>
            <person name="Desiro A."/>
            <person name="Na H."/>
            <person name="Sandor L."/>
            <person name="Lipzen A."/>
            <person name="Clum A."/>
            <person name="Barry K."/>
            <person name="Grigoriev I.V."/>
            <person name="Martin F.M."/>
            <person name="Stajich J.E."/>
            <person name="Smith M.E."/>
            <person name="Bonito G."/>
            <person name="Spatafora J.W."/>
        </authorList>
    </citation>
    <scope>NUCLEOTIDE SEQUENCE [LARGE SCALE GENOMIC DNA]</scope>
    <source>
        <strain evidence="5 6">GMNB39</strain>
    </source>
</reference>
<evidence type="ECO:0000313" key="5">
    <source>
        <dbReference type="EMBL" id="RUP49304.1"/>
    </source>
</evidence>
<dbReference type="GO" id="GO:0005829">
    <property type="term" value="C:cytosol"/>
    <property type="evidence" value="ECO:0007669"/>
    <property type="project" value="TreeGrafter"/>
</dbReference>
<evidence type="ECO:0000313" key="6">
    <source>
        <dbReference type="Proteomes" id="UP000268093"/>
    </source>
</evidence>
<evidence type="ECO:0000256" key="3">
    <source>
        <dbReference type="ARBA" id="ARBA00022840"/>
    </source>
</evidence>
<dbReference type="PANTHER" id="PTHR42918">
    <property type="entry name" value="LYSYL-TRNA SYNTHETASE"/>
    <property type="match status" value="1"/>
</dbReference>
<dbReference type="InterPro" id="IPR045864">
    <property type="entry name" value="aa-tRNA-synth_II/BPL/LPL"/>
</dbReference>
<dbReference type="EMBL" id="RBNI01002431">
    <property type="protein sequence ID" value="RUP49304.1"/>
    <property type="molecule type" value="Genomic_DNA"/>
</dbReference>
<dbReference type="GO" id="GO:0006430">
    <property type="term" value="P:lysyl-tRNA aminoacylation"/>
    <property type="evidence" value="ECO:0007669"/>
    <property type="project" value="TreeGrafter"/>
</dbReference>
<dbReference type="Proteomes" id="UP000268093">
    <property type="component" value="Unassembled WGS sequence"/>
</dbReference>
<evidence type="ECO:0000256" key="1">
    <source>
        <dbReference type="ARBA" id="ARBA00022598"/>
    </source>
</evidence>
<dbReference type="InterPro" id="IPR004364">
    <property type="entry name" value="Aa-tRNA-synt_II"/>
</dbReference>
<organism evidence="5 6">
    <name type="scientific">Jimgerdemannia flammicorona</name>
    <dbReference type="NCBI Taxonomy" id="994334"/>
    <lineage>
        <taxon>Eukaryota</taxon>
        <taxon>Fungi</taxon>
        <taxon>Fungi incertae sedis</taxon>
        <taxon>Mucoromycota</taxon>
        <taxon>Mucoromycotina</taxon>
        <taxon>Endogonomycetes</taxon>
        <taxon>Endogonales</taxon>
        <taxon>Endogonaceae</taxon>
        <taxon>Jimgerdemannia</taxon>
    </lineage>
</organism>
<keyword evidence="1" id="KW-0436">Ligase</keyword>
<keyword evidence="6" id="KW-1185">Reference proteome</keyword>
<dbReference type="SUPFAM" id="SSF55681">
    <property type="entry name" value="Class II aaRS and biotin synthetases"/>
    <property type="match status" value="1"/>
</dbReference>
<dbReference type="AlphaFoldDB" id="A0A433DER6"/>
<accession>A0A433DER6</accession>
<keyword evidence="3" id="KW-0067">ATP-binding</keyword>
<feature type="domain" description="Aminoacyl-tRNA synthetase class II (D/K/N)" evidence="4">
    <location>
        <begin position="5"/>
        <end position="91"/>
    </location>
</feature>
<name>A0A433DER6_9FUNG</name>
<dbReference type="OrthoDB" id="21243at2759"/>
<dbReference type="PANTHER" id="PTHR42918:SF9">
    <property type="entry name" value="LYSINE--TRNA LIGASE"/>
    <property type="match status" value="1"/>
</dbReference>
<evidence type="ECO:0000259" key="4">
    <source>
        <dbReference type="Pfam" id="PF00152"/>
    </source>
</evidence>
<dbReference type="GO" id="GO:0004824">
    <property type="term" value="F:lysine-tRNA ligase activity"/>
    <property type="evidence" value="ECO:0007669"/>
    <property type="project" value="TreeGrafter"/>
</dbReference>
<gene>
    <name evidence="5" type="ORF">BC936DRAFT_142843</name>
</gene>
<proteinExistence type="predicted"/>